<proteinExistence type="predicted"/>
<protein>
    <submittedName>
        <fullName evidence="1">Uncharacterized protein</fullName>
    </submittedName>
</protein>
<evidence type="ECO:0000313" key="1">
    <source>
        <dbReference type="EMBL" id="GFO26195.1"/>
    </source>
</evidence>
<gene>
    <name evidence="1" type="ORF">PoB_005270000</name>
</gene>
<dbReference type="EMBL" id="BLXT01005797">
    <property type="protein sequence ID" value="GFO26195.1"/>
    <property type="molecule type" value="Genomic_DNA"/>
</dbReference>
<keyword evidence="2" id="KW-1185">Reference proteome</keyword>
<sequence length="107" mass="11485">MAFLIAHMGYASVKGNYGSVVPAEELEQGDEGQMTCKPTIMEETQKALSSSAFLFLHPQVFPLAPHNPTEALLVPVKEIALRGSQCLRRGSPRVFQDAAAAASENLA</sequence>
<comment type="caution">
    <text evidence="1">The sequence shown here is derived from an EMBL/GenBank/DDBJ whole genome shotgun (WGS) entry which is preliminary data.</text>
</comment>
<accession>A0AAV4C3J5</accession>
<organism evidence="1 2">
    <name type="scientific">Plakobranchus ocellatus</name>
    <dbReference type="NCBI Taxonomy" id="259542"/>
    <lineage>
        <taxon>Eukaryota</taxon>
        <taxon>Metazoa</taxon>
        <taxon>Spiralia</taxon>
        <taxon>Lophotrochozoa</taxon>
        <taxon>Mollusca</taxon>
        <taxon>Gastropoda</taxon>
        <taxon>Heterobranchia</taxon>
        <taxon>Euthyneura</taxon>
        <taxon>Panpulmonata</taxon>
        <taxon>Sacoglossa</taxon>
        <taxon>Placobranchoidea</taxon>
        <taxon>Plakobranchidae</taxon>
        <taxon>Plakobranchus</taxon>
    </lineage>
</organism>
<evidence type="ECO:0000313" key="2">
    <source>
        <dbReference type="Proteomes" id="UP000735302"/>
    </source>
</evidence>
<dbReference type="AlphaFoldDB" id="A0AAV4C3J5"/>
<name>A0AAV4C3J5_9GAST</name>
<reference evidence="1 2" key="1">
    <citation type="journal article" date="2021" name="Elife">
        <title>Chloroplast acquisition without the gene transfer in kleptoplastic sea slugs, Plakobranchus ocellatus.</title>
        <authorList>
            <person name="Maeda T."/>
            <person name="Takahashi S."/>
            <person name="Yoshida T."/>
            <person name="Shimamura S."/>
            <person name="Takaki Y."/>
            <person name="Nagai Y."/>
            <person name="Toyoda A."/>
            <person name="Suzuki Y."/>
            <person name="Arimoto A."/>
            <person name="Ishii H."/>
            <person name="Satoh N."/>
            <person name="Nishiyama T."/>
            <person name="Hasebe M."/>
            <person name="Maruyama T."/>
            <person name="Minagawa J."/>
            <person name="Obokata J."/>
            <person name="Shigenobu S."/>
        </authorList>
    </citation>
    <scope>NUCLEOTIDE SEQUENCE [LARGE SCALE GENOMIC DNA]</scope>
</reference>
<dbReference type="Proteomes" id="UP000735302">
    <property type="component" value="Unassembled WGS sequence"/>
</dbReference>